<dbReference type="Proteomes" id="UP001055811">
    <property type="component" value="Linkage Group LG04"/>
</dbReference>
<protein>
    <submittedName>
        <fullName evidence="1">Uncharacterized protein</fullName>
    </submittedName>
</protein>
<evidence type="ECO:0000313" key="1">
    <source>
        <dbReference type="EMBL" id="KAI3750569.1"/>
    </source>
</evidence>
<name>A0ACB9DV60_CICIN</name>
<organism evidence="1 2">
    <name type="scientific">Cichorium intybus</name>
    <name type="common">Chicory</name>
    <dbReference type="NCBI Taxonomy" id="13427"/>
    <lineage>
        <taxon>Eukaryota</taxon>
        <taxon>Viridiplantae</taxon>
        <taxon>Streptophyta</taxon>
        <taxon>Embryophyta</taxon>
        <taxon>Tracheophyta</taxon>
        <taxon>Spermatophyta</taxon>
        <taxon>Magnoliopsida</taxon>
        <taxon>eudicotyledons</taxon>
        <taxon>Gunneridae</taxon>
        <taxon>Pentapetalae</taxon>
        <taxon>asterids</taxon>
        <taxon>campanulids</taxon>
        <taxon>Asterales</taxon>
        <taxon>Asteraceae</taxon>
        <taxon>Cichorioideae</taxon>
        <taxon>Cichorieae</taxon>
        <taxon>Cichoriinae</taxon>
        <taxon>Cichorium</taxon>
    </lineage>
</organism>
<reference evidence="1 2" key="2">
    <citation type="journal article" date="2022" name="Mol. Ecol. Resour.">
        <title>The genomes of chicory, endive, great burdock and yacon provide insights into Asteraceae paleo-polyploidization history and plant inulin production.</title>
        <authorList>
            <person name="Fan W."/>
            <person name="Wang S."/>
            <person name="Wang H."/>
            <person name="Wang A."/>
            <person name="Jiang F."/>
            <person name="Liu H."/>
            <person name="Zhao H."/>
            <person name="Xu D."/>
            <person name="Zhang Y."/>
        </authorList>
    </citation>
    <scope>NUCLEOTIDE SEQUENCE [LARGE SCALE GENOMIC DNA]</scope>
    <source>
        <strain evidence="2">cv. Punajuju</strain>
        <tissue evidence="1">Leaves</tissue>
    </source>
</reference>
<proteinExistence type="predicted"/>
<keyword evidence="2" id="KW-1185">Reference proteome</keyword>
<gene>
    <name evidence="1" type="ORF">L2E82_21234</name>
</gene>
<reference evidence="2" key="1">
    <citation type="journal article" date="2022" name="Mol. Ecol. Resour.">
        <title>The genomes of chicory, endive, great burdock and yacon provide insights into Asteraceae palaeo-polyploidization history and plant inulin production.</title>
        <authorList>
            <person name="Fan W."/>
            <person name="Wang S."/>
            <person name="Wang H."/>
            <person name="Wang A."/>
            <person name="Jiang F."/>
            <person name="Liu H."/>
            <person name="Zhao H."/>
            <person name="Xu D."/>
            <person name="Zhang Y."/>
        </authorList>
    </citation>
    <scope>NUCLEOTIDE SEQUENCE [LARGE SCALE GENOMIC DNA]</scope>
    <source>
        <strain evidence="2">cv. Punajuju</strain>
    </source>
</reference>
<dbReference type="EMBL" id="CM042012">
    <property type="protein sequence ID" value="KAI3750569.1"/>
    <property type="molecule type" value="Genomic_DNA"/>
</dbReference>
<comment type="caution">
    <text evidence="1">The sequence shown here is derived from an EMBL/GenBank/DDBJ whole genome shotgun (WGS) entry which is preliminary data.</text>
</comment>
<evidence type="ECO:0000313" key="2">
    <source>
        <dbReference type="Proteomes" id="UP001055811"/>
    </source>
</evidence>
<accession>A0ACB9DV60</accession>
<sequence>MSKSGENEVHSLRHNLNIETKRSHALEIQLNLIKSSCFCGKEEIANVQVVKENEIIQASINYSLEGANCVETVSTSVSVESFQEQSKKKDNVAPCEYVVVDKEHLKELEDKDFSSEMQSIIKLKRNSISLS</sequence>